<gene>
    <name evidence="3" type="ORF">PENTCL1PPCAC_8306</name>
</gene>
<keyword evidence="1" id="KW-0472">Membrane</keyword>
<feature type="transmembrane region" description="Helical" evidence="1">
    <location>
        <begin position="79"/>
        <end position="100"/>
    </location>
</feature>
<dbReference type="Pfam" id="PF10328">
    <property type="entry name" value="7TM_GPCR_Srx"/>
    <property type="match status" value="1"/>
</dbReference>
<keyword evidence="4" id="KW-1185">Reference proteome</keyword>
<protein>
    <recommendedName>
        <fullName evidence="2">7TM GPCR serpentine receptor class x (Srx) domain-containing protein</fullName>
    </recommendedName>
</protein>
<evidence type="ECO:0000259" key="2">
    <source>
        <dbReference type="Pfam" id="PF10328"/>
    </source>
</evidence>
<accession>A0AAV5SSG7</accession>
<dbReference type="SUPFAM" id="SSF81321">
    <property type="entry name" value="Family A G protein-coupled receptor-like"/>
    <property type="match status" value="1"/>
</dbReference>
<organism evidence="3 4">
    <name type="scientific">Pristionchus entomophagus</name>
    <dbReference type="NCBI Taxonomy" id="358040"/>
    <lineage>
        <taxon>Eukaryota</taxon>
        <taxon>Metazoa</taxon>
        <taxon>Ecdysozoa</taxon>
        <taxon>Nematoda</taxon>
        <taxon>Chromadorea</taxon>
        <taxon>Rhabditida</taxon>
        <taxon>Rhabditina</taxon>
        <taxon>Diplogasteromorpha</taxon>
        <taxon>Diplogasteroidea</taxon>
        <taxon>Neodiplogasteridae</taxon>
        <taxon>Pristionchus</taxon>
    </lineage>
</organism>
<feature type="domain" description="7TM GPCR serpentine receptor class x (Srx)" evidence="2">
    <location>
        <begin position="51"/>
        <end position="183"/>
    </location>
</feature>
<feature type="transmembrane region" description="Helical" evidence="1">
    <location>
        <begin position="112"/>
        <end position="129"/>
    </location>
</feature>
<dbReference type="PANTHER" id="PTHR22718:SF11">
    <property type="entry name" value="7TM GPCR SERPENTINE RECEPTOR CLASS X (SRX) DOMAIN-CONTAINING PROTEIN"/>
    <property type="match status" value="1"/>
</dbReference>
<sequence>MNMLTNSTVYLVNNGEIQKSIRSMVGWSSAIHAKMAASAISYLVGGVFGVVGIIALVLNITVLLAMFKGKLFSNRHSPVYILSSQTLLVDTLMVICHLGYQCPSGMFQVLTVQPKILVVLNAIFMYCWYHNSLSHILIAMNRLFVIVLPSINLFTRPVTIAICAFQHALALLLAIAAQFLLPCC</sequence>
<dbReference type="InterPro" id="IPR019430">
    <property type="entry name" value="7TM_GPCR_serpentine_rcpt_Srx"/>
</dbReference>
<keyword evidence="1" id="KW-0812">Transmembrane</keyword>
<dbReference type="EMBL" id="BTSX01000002">
    <property type="protein sequence ID" value="GMS86131.1"/>
    <property type="molecule type" value="Genomic_DNA"/>
</dbReference>
<evidence type="ECO:0000256" key="1">
    <source>
        <dbReference type="SAM" id="Phobius"/>
    </source>
</evidence>
<keyword evidence="1" id="KW-1133">Transmembrane helix</keyword>
<comment type="caution">
    <text evidence="3">The sequence shown here is derived from an EMBL/GenBank/DDBJ whole genome shotgun (WGS) entry which is preliminary data.</text>
</comment>
<name>A0AAV5SSG7_9BILA</name>
<evidence type="ECO:0000313" key="4">
    <source>
        <dbReference type="Proteomes" id="UP001432027"/>
    </source>
</evidence>
<evidence type="ECO:0000313" key="3">
    <source>
        <dbReference type="EMBL" id="GMS86131.1"/>
    </source>
</evidence>
<dbReference type="Proteomes" id="UP001432027">
    <property type="component" value="Unassembled WGS sequence"/>
</dbReference>
<feature type="transmembrane region" description="Helical" evidence="1">
    <location>
        <begin position="39"/>
        <end position="67"/>
    </location>
</feature>
<proteinExistence type="predicted"/>
<dbReference type="AlphaFoldDB" id="A0AAV5SSG7"/>
<dbReference type="PANTHER" id="PTHR22718">
    <property type="entry name" value="SERPENTINE RECEPTOR, CLASS X"/>
    <property type="match status" value="1"/>
</dbReference>
<dbReference type="Gene3D" id="1.20.1070.10">
    <property type="entry name" value="Rhodopsin 7-helix transmembrane proteins"/>
    <property type="match status" value="1"/>
</dbReference>
<feature type="non-terminal residue" evidence="3">
    <location>
        <position position="184"/>
    </location>
</feature>
<reference evidence="3" key="1">
    <citation type="submission" date="2023-10" db="EMBL/GenBank/DDBJ databases">
        <title>Genome assembly of Pristionchus species.</title>
        <authorList>
            <person name="Yoshida K."/>
            <person name="Sommer R.J."/>
        </authorList>
    </citation>
    <scope>NUCLEOTIDE SEQUENCE</scope>
    <source>
        <strain evidence="3">RS0144</strain>
    </source>
</reference>
<feature type="transmembrane region" description="Helical" evidence="1">
    <location>
        <begin position="159"/>
        <end position="181"/>
    </location>
</feature>